<evidence type="ECO:0000313" key="3">
    <source>
        <dbReference type="Proteomes" id="UP000234190"/>
    </source>
</evidence>
<reference evidence="2 3" key="1">
    <citation type="submission" date="2017-10" db="EMBL/GenBank/DDBJ databases">
        <title>Two draft genome sequences of Pusillimonas sp. strains isolated from a nitrate- and radionuclide-contaminated groundwater in Russia.</title>
        <authorList>
            <person name="Grouzdev D.S."/>
            <person name="Tourova T.P."/>
            <person name="Goeva M.A."/>
            <person name="Babich T.L."/>
            <person name="Sokolova D.S."/>
            <person name="Abdullin R."/>
            <person name="Poltaraus A.B."/>
            <person name="Toshchakov S.V."/>
            <person name="Nazina T.N."/>
        </authorList>
    </citation>
    <scope>NUCLEOTIDE SEQUENCE [LARGE SCALE GENOMIC DNA]</scope>
    <source>
        <strain evidence="2 3">JR1/69-3-13</strain>
    </source>
</reference>
<dbReference type="CDD" id="cd00093">
    <property type="entry name" value="HTH_XRE"/>
    <property type="match status" value="1"/>
</dbReference>
<organism evidence="2 3">
    <name type="scientific">Pollutimonas subterranea</name>
    <dbReference type="NCBI Taxonomy" id="2045210"/>
    <lineage>
        <taxon>Bacteria</taxon>
        <taxon>Pseudomonadati</taxon>
        <taxon>Pseudomonadota</taxon>
        <taxon>Betaproteobacteria</taxon>
        <taxon>Burkholderiales</taxon>
        <taxon>Alcaligenaceae</taxon>
        <taxon>Pollutimonas</taxon>
    </lineage>
</organism>
<evidence type="ECO:0000259" key="1">
    <source>
        <dbReference type="PROSITE" id="PS50943"/>
    </source>
</evidence>
<dbReference type="SMART" id="SM00530">
    <property type="entry name" value="HTH_XRE"/>
    <property type="match status" value="1"/>
</dbReference>
<dbReference type="InterPro" id="IPR001387">
    <property type="entry name" value="Cro/C1-type_HTH"/>
</dbReference>
<proteinExistence type="predicted"/>
<comment type="caution">
    <text evidence="2">The sequence shown here is derived from an EMBL/GenBank/DDBJ whole genome shotgun (WGS) entry which is preliminary data.</text>
</comment>
<dbReference type="Pfam" id="PF01381">
    <property type="entry name" value="HTH_3"/>
    <property type="match status" value="1"/>
</dbReference>
<dbReference type="Gene3D" id="1.10.260.40">
    <property type="entry name" value="lambda repressor-like DNA-binding domains"/>
    <property type="match status" value="1"/>
</dbReference>
<dbReference type="Proteomes" id="UP000234190">
    <property type="component" value="Unassembled WGS sequence"/>
</dbReference>
<dbReference type="PROSITE" id="PS50943">
    <property type="entry name" value="HTH_CROC1"/>
    <property type="match status" value="1"/>
</dbReference>
<dbReference type="EMBL" id="PDNW01000018">
    <property type="protein sequence ID" value="PLC48587.1"/>
    <property type="molecule type" value="Genomic_DNA"/>
</dbReference>
<name>A0A2N4U0R1_9BURK</name>
<dbReference type="InterPro" id="IPR010982">
    <property type="entry name" value="Lambda_DNA-bd_dom_sf"/>
</dbReference>
<protein>
    <submittedName>
        <fullName evidence="2">XRE family transcriptional regulator</fullName>
    </submittedName>
</protein>
<evidence type="ECO:0000313" key="2">
    <source>
        <dbReference type="EMBL" id="PLC48587.1"/>
    </source>
</evidence>
<dbReference type="SUPFAM" id="SSF47413">
    <property type="entry name" value="lambda repressor-like DNA-binding domains"/>
    <property type="match status" value="1"/>
</dbReference>
<sequence length="120" mass="13474">MTPSPINSIGERLLIARKKRGLSQEALANLLDPPLSQSAIAHIENGRNESSRHIVWIAAALHVRAEWLVTGKGEMFEVEWPWPDTPRYTVVELPAPVLEDIGDYIKMKIGQQAKNTKDDH</sequence>
<keyword evidence="3" id="KW-1185">Reference proteome</keyword>
<gene>
    <name evidence="2" type="ORF">CR159_17330</name>
</gene>
<dbReference type="AlphaFoldDB" id="A0A2N4U0R1"/>
<feature type="domain" description="HTH cro/C1-type" evidence="1">
    <location>
        <begin position="13"/>
        <end position="68"/>
    </location>
</feature>
<accession>A0A2N4U0R1</accession>
<dbReference type="GO" id="GO:0003677">
    <property type="term" value="F:DNA binding"/>
    <property type="evidence" value="ECO:0007669"/>
    <property type="project" value="InterPro"/>
</dbReference>